<keyword evidence="1" id="KW-0812">Transmembrane</keyword>
<dbReference type="AlphaFoldDB" id="A0A3G0X1H1"/>
<protein>
    <submittedName>
        <fullName evidence="2">NADH dehydrogenase subunit 4L</fullName>
    </submittedName>
</protein>
<evidence type="ECO:0000256" key="1">
    <source>
        <dbReference type="SAM" id="Phobius"/>
    </source>
</evidence>
<dbReference type="Pfam" id="PF06235">
    <property type="entry name" value="NAD4L"/>
    <property type="match status" value="1"/>
</dbReference>
<keyword evidence="2" id="KW-0496">Mitochondrion</keyword>
<feature type="transmembrane region" description="Helical" evidence="1">
    <location>
        <begin position="50"/>
        <end position="78"/>
    </location>
</feature>
<organism evidence="2">
    <name type="scientific">Polylabroides guangdongensis</name>
    <dbReference type="NCBI Taxonomy" id="1131911"/>
    <lineage>
        <taxon>Eukaryota</taxon>
        <taxon>Metazoa</taxon>
        <taxon>Spiralia</taxon>
        <taxon>Lophotrochozoa</taxon>
        <taxon>Platyhelminthes</taxon>
        <taxon>Monogenea</taxon>
        <taxon>Polyopisthocotylea</taxon>
        <taxon>Mazocraeidea</taxon>
        <taxon>Microcotylidae</taxon>
        <taxon>Polylabroides</taxon>
    </lineage>
</organism>
<dbReference type="EMBL" id="JQ038230">
    <property type="protein sequence ID" value="AFD18183.1"/>
    <property type="molecule type" value="Genomic_DNA"/>
</dbReference>
<name>A0A3G0X1H1_9PLAT</name>
<keyword evidence="1" id="KW-0472">Membrane</keyword>
<accession>A0A3G0X1H1</accession>
<proteinExistence type="predicted"/>
<evidence type="ECO:0000313" key="2">
    <source>
        <dbReference type="EMBL" id="AFD18183.1"/>
    </source>
</evidence>
<gene>
    <name evidence="2" type="primary">nad4L</name>
</gene>
<reference evidence="2" key="1">
    <citation type="submission" date="2011-11" db="EMBL/GenBank/DDBJ databases">
        <title>The complete mitochondrial genome of Polylabroides guangdongensis (Platyhelminthes: Monogenea).</title>
        <authorList>
            <person name="Zhang J."/>
            <person name="Wu X."/>
            <person name="Xie M."/>
            <person name="Li A."/>
        </authorList>
    </citation>
    <scope>NUCLEOTIDE SEQUENCE</scope>
</reference>
<sequence>MSGVLILMLLLILMSFLFLIGNFLNLLIILENLNVLLLFSCFNLWENSDFVYLFLVLLVLMTMEVSIGLVIVCSVWNLNSLNDIFIL</sequence>
<geneLocation type="mitochondrion" evidence="2"/>
<feature type="transmembrane region" description="Helical" evidence="1">
    <location>
        <begin position="7"/>
        <end position="30"/>
    </location>
</feature>
<dbReference type="InterPro" id="IPR009356">
    <property type="entry name" value="NAD_DH_su4L"/>
</dbReference>
<keyword evidence="1" id="KW-1133">Transmembrane helix</keyword>